<comment type="subcellular location">
    <subcellularLocation>
        <location evidence="2">Mitochondrion inner membrane</location>
        <topology evidence="2">Single-pass membrane protein</topology>
        <orientation evidence="2">Matrix side</orientation>
    </subcellularLocation>
</comment>
<evidence type="ECO:0000256" key="10">
    <source>
        <dbReference type="ARBA" id="ARBA00023128"/>
    </source>
</evidence>
<keyword evidence="8" id="KW-0249">Electron transport</keyword>
<keyword evidence="14" id="KW-1185">Reference proteome</keyword>
<organism evidence="13 14">
    <name type="scientific">Fistulina hepatica ATCC 64428</name>
    <dbReference type="NCBI Taxonomy" id="1128425"/>
    <lineage>
        <taxon>Eukaryota</taxon>
        <taxon>Fungi</taxon>
        <taxon>Dikarya</taxon>
        <taxon>Basidiomycota</taxon>
        <taxon>Agaricomycotina</taxon>
        <taxon>Agaricomycetes</taxon>
        <taxon>Agaricomycetidae</taxon>
        <taxon>Agaricales</taxon>
        <taxon>Fistulinaceae</taxon>
        <taxon>Fistulina</taxon>
    </lineage>
</organism>
<evidence type="ECO:0000256" key="12">
    <source>
        <dbReference type="SAM" id="Phobius"/>
    </source>
</evidence>
<evidence type="ECO:0000313" key="13">
    <source>
        <dbReference type="EMBL" id="KIY50317.1"/>
    </source>
</evidence>
<protein>
    <submittedName>
        <fullName evidence="13">Uncharacterized protein</fullName>
    </submittedName>
</protein>
<dbReference type="InterPro" id="IPR012576">
    <property type="entry name" value="NDUFB3"/>
</dbReference>
<dbReference type="EMBL" id="KN881676">
    <property type="protein sequence ID" value="KIY50317.1"/>
    <property type="molecule type" value="Genomic_DNA"/>
</dbReference>
<dbReference type="GO" id="GO:0005743">
    <property type="term" value="C:mitochondrial inner membrane"/>
    <property type="evidence" value="ECO:0007669"/>
    <property type="project" value="UniProtKB-SubCell"/>
</dbReference>
<evidence type="ECO:0000256" key="4">
    <source>
        <dbReference type="ARBA" id="ARBA00022448"/>
    </source>
</evidence>
<evidence type="ECO:0000256" key="1">
    <source>
        <dbReference type="ARBA" id="ARBA00003195"/>
    </source>
</evidence>
<evidence type="ECO:0000256" key="8">
    <source>
        <dbReference type="ARBA" id="ARBA00022982"/>
    </source>
</evidence>
<comment type="function">
    <text evidence="1">Accessory subunit of the mitochondrial membrane respiratory chain NADH dehydrogenase (Complex I), that is believed not to be involved in catalysis. Complex I functions in the transfer of electrons from NADH to the respiratory chain. The immediate electron acceptor for the enzyme is believed to be ubiquinone.</text>
</comment>
<evidence type="ECO:0000256" key="11">
    <source>
        <dbReference type="ARBA" id="ARBA00023136"/>
    </source>
</evidence>
<evidence type="ECO:0000256" key="9">
    <source>
        <dbReference type="ARBA" id="ARBA00022989"/>
    </source>
</evidence>
<keyword evidence="6 12" id="KW-0812">Transmembrane</keyword>
<proteinExistence type="inferred from homology"/>
<evidence type="ECO:0000256" key="2">
    <source>
        <dbReference type="ARBA" id="ARBA00004298"/>
    </source>
</evidence>
<keyword evidence="7" id="KW-0999">Mitochondrion inner membrane</keyword>
<evidence type="ECO:0000256" key="3">
    <source>
        <dbReference type="ARBA" id="ARBA00005667"/>
    </source>
</evidence>
<name>A0A0D7AFY2_9AGAR</name>
<dbReference type="AlphaFoldDB" id="A0A0D7AFY2"/>
<sequence length="58" mass="6525">MFRDPWAKANAWRTHPVFKGSAMVRNFLPGFGTALVLFSAYVVFDKMVAKPLKGGEQH</sequence>
<dbReference type="OrthoDB" id="521512at2759"/>
<evidence type="ECO:0000256" key="7">
    <source>
        <dbReference type="ARBA" id="ARBA00022792"/>
    </source>
</evidence>
<accession>A0A0D7AFY2</accession>
<dbReference type="GO" id="GO:0022900">
    <property type="term" value="P:electron transport chain"/>
    <property type="evidence" value="ECO:0007669"/>
    <property type="project" value="InterPro"/>
</dbReference>
<evidence type="ECO:0000313" key="14">
    <source>
        <dbReference type="Proteomes" id="UP000054144"/>
    </source>
</evidence>
<comment type="similarity">
    <text evidence="3">Belongs to the complex I NDUFB3 subunit family.</text>
</comment>
<keyword evidence="9 12" id="KW-1133">Transmembrane helix</keyword>
<dbReference type="Proteomes" id="UP000054144">
    <property type="component" value="Unassembled WGS sequence"/>
</dbReference>
<feature type="transmembrane region" description="Helical" evidence="12">
    <location>
        <begin position="27"/>
        <end position="44"/>
    </location>
</feature>
<evidence type="ECO:0000256" key="6">
    <source>
        <dbReference type="ARBA" id="ARBA00022692"/>
    </source>
</evidence>
<reference evidence="13 14" key="1">
    <citation type="journal article" date="2015" name="Fungal Genet. Biol.">
        <title>Evolution of novel wood decay mechanisms in Agaricales revealed by the genome sequences of Fistulina hepatica and Cylindrobasidium torrendii.</title>
        <authorList>
            <person name="Floudas D."/>
            <person name="Held B.W."/>
            <person name="Riley R."/>
            <person name="Nagy L.G."/>
            <person name="Koehler G."/>
            <person name="Ransdell A.S."/>
            <person name="Younus H."/>
            <person name="Chow J."/>
            <person name="Chiniquy J."/>
            <person name="Lipzen A."/>
            <person name="Tritt A."/>
            <person name="Sun H."/>
            <person name="Haridas S."/>
            <person name="LaButti K."/>
            <person name="Ohm R.A."/>
            <person name="Kues U."/>
            <person name="Blanchette R.A."/>
            <person name="Grigoriev I.V."/>
            <person name="Minto R.E."/>
            <person name="Hibbett D.S."/>
        </authorList>
    </citation>
    <scope>NUCLEOTIDE SEQUENCE [LARGE SCALE GENOMIC DNA]</scope>
    <source>
        <strain evidence="13 14">ATCC 64428</strain>
    </source>
</reference>
<dbReference type="Pfam" id="PF08122">
    <property type="entry name" value="NDUF_B12"/>
    <property type="match status" value="1"/>
</dbReference>
<keyword evidence="10" id="KW-0496">Mitochondrion</keyword>
<keyword evidence="4" id="KW-0813">Transport</keyword>
<keyword evidence="11 12" id="KW-0472">Membrane</keyword>
<keyword evidence="5" id="KW-0679">Respiratory chain</keyword>
<gene>
    <name evidence="13" type="ORF">FISHEDRAFT_39816</name>
</gene>
<evidence type="ECO:0000256" key="5">
    <source>
        <dbReference type="ARBA" id="ARBA00022660"/>
    </source>
</evidence>